<organism evidence="4 5">
    <name type="scientific">Spirosoma profusum</name>
    <dbReference type="NCBI Taxonomy" id="2771354"/>
    <lineage>
        <taxon>Bacteria</taxon>
        <taxon>Pseudomonadati</taxon>
        <taxon>Bacteroidota</taxon>
        <taxon>Cytophagia</taxon>
        <taxon>Cytophagales</taxon>
        <taxon>Cytophagaceae</taxon>
        <taxon>Spirosoma</taxon>
    </lineage>
</organism>
<dbReference type="SUPFAM" id="SSF48208">
    <property type="entry name" value="Six-hairpin glycosidases"/>
    <property type="match status" value="1"/>
</dbReference>
<dbReference type="InterPro" id="IPR008928">
    <property type="entry name" value="6-hairpin_glycosidase_sf"/>
</dbReference>
<evidence type="ECO:0000259" key="2">
    <source>
        <dbReference type="Pfam" id="PF20736"/>
    </source>
</evidence>
<keyword evidence="4" id="KW-0378">Hydrolase</keyword>
<proteinExistence type="predicted"/>
<evidence type="ECO:0000259" key="3">
    <source>
        <dbReference type="Pfam" id="PF20737"/>
    </source>
</evidence>
<feature type="domain" description="Non-reducing end beta-L-arabinofuranosidase-like GH127 middle" evidence="2">
    <location>
        <begin position="470"/>
        <end position="578"/>
    </location>
</feature>
<dbReference type="PANTHER" id="PTHR43465:SF2">
    <property type="entry name" value="DUF1680 DOMAIN PROTEIN (AFU_ORTHOLOGUE AFUA_1G08910)"/>
    <property type="match status" value="1"/>
</dbReference>
<feature type="domain" description="Non-reducing end beta-L-arabinofuranosidase-like GH127 C-terminal" evidence="3">
    <location>
        <begin position="580"/>
        <end position="675"/>
    </location>
</feature>
<dbReference type="Pfam" id="PF20737">
    <property type="entry name" value="Glyco_hydro127C"/>
    <property type="match status" value="1"/>
</dbReference>
<dbReference type="EMBL" id="JACWZY010000007">
    <property type="protein sequence ID" value="MBD2701231.1"/>
    <property type="molecule type" value="Genomic_DNA"/>
</dbReference>
<dbReference type="Gene3D" id="1.50.10.20">
    <property type="match status" value="1"/>
</dbReference>
<dbReference type="InterPro" id="IPR049049">
    <property type="entry name" value="Beta-AFase-like_GH127_C"/>
</dbReference>
<comment type="caution">
    <text evidence="4">The sequence shown here is derived from an EMBL/GenBank/DDBJ whole genome shotgun (WGS) entry which is preliminary data.</text>
</comment>
<dbReference type="GO" id="GO:0005975">
    <property type="term" value="P:carbohydrate metabolic process"/>
    <property type="evidence" value="ECO:0007669"/>
    <property type="project" value="InterPro"/>
</dbReference>
<dbReference type="PANTHER" id="PTHR43465">
    <property type="entry name" value="DUF1680 DOMAIN PROTEIN (AFU_ORTHOLOGUE AFUA_1G08910)"/>
    <property type="match status" value="1"/>
</dbReference>
<evidence type="ECO:0000313" key="5">
    <source>
        <dbReference type="Proteomes" id="UP000598820"/>
    </source>
</evidence>
<feature type="domain" description="Non-reducing end beta-L-arabinofuranosidase-like GH127 catalytic" evidence="1">
    <location>
        <begin position="38"/>
        <end position="457"/>
    </location>
</feature>
<dbReference type="Pfam" id="PF07944">
    <property type="entry name" value="Beta-AFase-like_GH127_cat"/>
    <property type="match status" value="1"/>
</dbReference>
<gene>
    <name evidence="4" type="ORF">IC229_11330</name>
</gene>
<dbReference type="InterPro" id="IPR049174">
    <property type="entry name" value="Beta-AFase-like"/>
</dbReference>
<accession>A0A927AQV7</accession>
<dbReference type="AlphaFoldDB" id="A0A927AQV7"/>
<reference evidence="4" key="1">
    <citation type="submission" date="2020-09" db="EMBL/GenBank/DDBJ databases">
        <authorList>
            <person name="Kim M.K."/>
        </authorList>
    </citation>
    <scope>NUCLEOTIDE SEQUENCE</scope>
    <source>
        <strain evidence="4">BT702</strain>
    </source>
</reference>
<keyword evidence="5" id="KW-1185">Reference proteome</keyword>
<evidence type="ECO:0000313" key="4">
    <source>
        <dbReference type="EMBL" id="MBD2701231.1"/>
    </source>
</evidence>
<name>A0A927AQV7_9BACT</name>
<dbReference type="InterPro" id="IPR012878">
    <property type="entry name" value="Beta-AFase-like_GH127_cat"/>
</dbReference>
<dbReference type="GO" id="GO:0016787">
    <property type="term" value="F:hydrolase activity"/>
    <property type="evidence" value="ECO:0007669"/>
    <property type="project" value="UniProtKB-KW"/>
</dbReference>
<dbReference type="InterPro" id="IPR049046">
    <property type="entry name" value="Beta-AFase-like_GH127_middle"/>
</dbReference>
<dbReference type="Pfam" id="PF20736">
    <property type="entry name" value="Glyco_hydro127M"/>
    <property type="match status" value="1"/>
</dbReference>
<protein>
    <submittedName>
        <fullName evidence="4">Glycoside hydrolase family 127 protein</fullName>
    </submittedName>
</protein>
<sequence length="680" mass="76433">MRFLAVGITLLTTLSVQEVNGQSLKTRTHIIHPLKLEQVSVNDLFWSPKLKVWDSKTVYDVFDKLEGNYEPDRKDLIEEKAKWGRTRNAFLNFDLIAQGKKNTGQHDGPPWYDGLVYETIRGAADLLAEYPDPKLETKIDAYIDRIAAAQAVDPDGYLNTYTTLVKPDQRWGTNGGDDKWQHDVYNAGMMIEAAVHYYKATGKTKLLDVATRFSNFMYKEMGPFPKKNVVPGHGGPEEAILKLYWLFKDEPTLKSKMSVPVDEKQYYQLATFWIENRGNYGDKDGRHARKSDESYNQDHMSVFQQKTIEGHAVRATLLATGVAATALENNDPRYVETADAYWDNMIGKRMFITGGEGAIADGERFGKNYFMPESAYLESCAAIGSAFFSQRMNQLEADGKYVDELERVLYNNLLSSISLKGDNYFYENPLVATDHKRWAWHSCPCCPPMLLKMVSAMPGFIYAYDKDAAYVNLFIGSQADMIVAGTKVNLKQVTHYPWKGESVILVNPESSKSFTMNVRIPGWAHSQENPFNLYTSAVNDPITLKVNGKDVAVQPKNGYVAINRTWKKGDRIELNLPMQPRIVSPSDSIQTIKGKVALASGPIVYGLEGVDNPNLNDVTLPANTPLTLTYKSDLLNGVNVITGQATDKNAKPTSFTAIPFYTFGNRGVHPYKVWVTRTEK</sequence>
<dbReference type="Proteomes" id="UP000598820">
    <property type="component" value="Unassembled WGS sequence"/>
</dbReference>
<evidence type="ECO:0000259" key="1">
    <source>
        <dbReference type="Pfam" id="PF07944"/>
    </source>
</evidence>